<gene>
    <name evidence="1" type="ORF">UPYG_G00072180</name>
</gene>
<evidence type="ECO:0000313" key="2">
    <source>
        <dbReference type="Proteomes" id="UP001557470"/>
    </source>
</evidence>
<organism evidence="1 2">
    <name type="scientific">Umbra pygmaea</name>
    <name type="common">Eastern mudminnow</name>
    <dbReference type="NCBI Taxonomy" id="75934"/>
    <lineage>
        <taxon>Eukaryota</taxon>
        <taxon>Metazoa</taxon>
        <taxon>Chordata</taxon>
        <taxon>Craniata</taxon>
        <taxon>Vertebrata</taxon>
        <taxon>Euteleostomi</taxon>
        <taxon>Actinopterygii</taxon>
        <taxon>Neopterygii</taxon>
        <taxon>Teleostei</taxon>
        <taxon>Protacanthopterygii</taxon>
        <taxon>Esociformes</taxon>
        <taxon>Umbridae</taxon>
        <taxon>Umbra</taxon>
    </lineage>
</organism>
<dbReference type="EMBL" id="JAGEUA010000002">
    <property type="protein sequence ID" value="KAL1006423.1"/>
    <property type="molecule type" value="Genomic_DNA"/>
</dbReference>
<dbReference type="AlphaFoldDB" id="A0ABD0XBW4"/>
<proteinExistence type="predicted"/>
<evidence type="ECO:0000313" key="1">
    <source>
        <dbReference type="EMBL" id="KAL1006423.1"/>
    </source>
</evidence>
<name>A0ABD0XBW4_UMBPY</name>
<keyword evidence="2" id="KW-1185">Reference proteome</keyword>
<accession>A0ABD0XBW4</accession>
<reference evidence="1 2" key="1">
    <citation type="submission" date="2024-06" db="EMBL/GenBank/DDBJ databases">
        <authorList>
            <person name="Pan Q."/>
            <person name="Wen M."/>
            <person name="Jouanno E."/>
            <person name="Zahm M."/>
            <person name="Klopp C."/>
            <person name="Cabau C."/>
            <person name="Louis A."/>
            <person name="Berthelot C."/>
            <person name="Parey E."/>
            <person name="Roest Crollius H."/>
            <person name="Montfort J."/>
            <person name="Robinson-Rechavi M."/>
            <person name="Bouchez O."/>
            <person name="Lampietro C."/>
            <person name="Lopez Roques C."/>
            <person name="Donnadieu C."/>
            <person name="Postlethwait J."/>
            <person name="Bobe J."/>
            <person name="Verreycken H."/>
            <person name="Guiguen Y."/>
        </authorList>
    </citation>
    <scope>NUCLEOTIDE SEQUENCE [LARGE SCALE GENOMIC DNA]</scope>
    <source>
        <strain evidence="1">Up_M1</strain>
        <tissue evidence="1">Testis</tissue>
    </source>
</reference>
<comment type="caution">
    <text evidence="1">The sequence shown here is derived from an EMBL/GenBank/DDBJ whole genome shotgun (WGS) entry which is preliminary data.</text>
</comment>
<protein>
    <submittedName>
        <fullName evidence="1">Uncharacterized protein</fullName>
    </submittedName>
</protein>
<dbReference type="Proteomes" id="UP001557470">
    <property type="component" value="Unassembled WGS sequence"/>
</dbReference>
<sequence length="96" mass="10513">MLIAFEVQLMVFLRFSLRPQHNEGPYMQTESGPGTCPLQLLSSPCLLQQRASLWTLPQHCATGVLLNLAAGELHTAVPGRLSGAVRPPAEPPPWDR</sequence>